<proteinExistence type="predicted"/>
<dbReference type="InterPro" id="IPR022452">
    <property type="entry name" value="MqsA"/>
</dbReference>
<dbReference type="Pfam" id="PF15731">
    <property type="entry name" value="MqsA_antitoxin"/>
    <property type="match status" value="1"/>
</dbReference>
<dbReference type="NCBIfam" id="TIGR03831">
    <property type="entry name" value="YgiT_finger"/>
    <property type="match status" value="1"/>
</dbReference>
<evidence type="ECO:0000313" key="1">
    <source>
        <dbReference type="EMBL" id="TYD40887.1"/>
    </source>
</evidence>
<dbReference type="CDD" id="cd00093">
    <property type="entry name" value="HTH_XRE"/>
    <property type="match status" value="1"/>
</dbReference>
<dbReference type="Proteomes" id="UP000323129">
    <property type="component" value="Unassembled WGS sequence"/>
</dbReference>
<dbReference type="RefSeq" id="WP_040069956.1">
    <property type="nucleotide sequence ID" value="NZ_CAWNZF010000028.1"/>
</dbReference>
<reference evidence="1 2" key="1">
    <citation type="submission" date="2017-08" db="EMBL/GenBank/DDBJ databases">
        <title>Aeromonas veronii bv sobria strain NS22 whole genome sequencing.</title>
        <authorList>
            <person name="Katharios P."/>
            <person name="Ha V.Q."/>
            <person name="Smyrli M."/>
        </authorList>
    </citation>
    <scope>NUCLEOTIDE SEQUENCE [LARGE SCALE GENOMIC DNA]</scope>
    <source>
        <strain evidence="1 2">NS22</strain>
    </source>
</reference>
<dbReference type="NCBIfam" id="TIGR03830">
    <property type="entry name" value="CxxCG_CxxCG_HTH"/>
    <property type="match status" value="1"/>
</dbReference>
<dbReference type="InterPro" id="IPR001387">
    <property type="entry name" value="Cro/C1-type_HTH"/>
</dbReference>
<dbReference type="SUPFAM" id="SSF47413">
    <property type="entry name" value="lambda repressor-like DNA-binding domains"/>
    <property type="match status" value="1"/>
</dbReference>
<gene>
    <name evidence="1" type="ORF">CJF24_19695</name>
</gene>
<comment type="caution">
    <text evidence="1">The sequence shown here is derived from an EMBL/GenBank/DDBJ whole genome shotgun (WGS) entry which is preliminary data.</text>
</comment>
<accession>A0ABY3MGV4</accession>
<name>A0ABY3MGV4_AERVE</name>
<evidence type="ECO:0000313" key="2">
    <source>
        <dbReference type="Proteomes" id="UP000323129"/>
    </source>
</evidence>
<dbReference type="EMBL" id="NQMC01000083">
    <property type="protein sequence ID" value="TYD40887.1"/>
    <property type="molecule type" value="Genomic_DNA"/>
</dbReference>
<dbReference type="InterPro" id="IPR022453">
    <property type="entry name" value="Znf_MqsA-type"/>
</dbReference>
<keyword evidence="2" id="KW-1185">Reference proteome</keyword>
<dbReference type="Gene3D" id="3.10.20.860">
    <property type="match status" value="1"/>
</dbReference>
<dbReference type="Gene3D" id="1.10.260.40">
    <property type="entry name" value="lambda repressor-like DNA-binding domains"/>
    <property type="match status" value="1"/>
</dbReference>
<dbReference type="InterPro" id="IPR032758">
    <property type="entry name" value="MqsA/HigA-2"/>
</dbReference>
<dbReference type="GeneID" id="47845043"/>
<organism evidence="1 2">
    <name type="scientific">Aeromonas veronii</name>
    <dbReference type="NCBI Taxonomy" id="654"/>
    <lineage>
        <taxon>Bacteria</taxon>
        <taxon>Pseudomonadati</taxon>
        <taxon>Pseudomonadota</taxon>
        <taxon>Gammaproteobacteria</taxon>
        <taxon>Aeromonadales</taxon>
        <taxon>Aeromonadaceae</taxon>
        <taxon>Aeromonas</taxon>
    </lineage>
</organism>
<sequence length="175" mass="19463">MAATVCPICESGHLHHQIEDIEVEYMGHTAMRPSHYSVCDACGSEQATAADLRHNKRDTLAFRKMVMGLLTGAQVRALRQSWGMTQETAARVFGGGPVAFSKYEADDVIQSEAMDKLLRLADEMPLVLQRLRRDAGVVYQAQDPWQIVAIDMANAGRQQAVIKTKRSFQHEVSYG</sequence>
<protein>
    <submittedName>
        <fullName evidence="1">Type II toxin-antitoxin system MqsA family antitoxin</fullName>
    </submittedName>
</protein>
<dbReference type="InterPro" id="IPR010982">
    <property type="entry name" value="Lambda_DNA-bd_dom_sf"/>
</dbReference>